<evidence type="ECO:0000256" key="2">
    <source>
        <dbReference type="ARBA" id="ARBA00012438"/>
    </source>
</evidence>
<dbReference type="CDD" id="cd00075">
    <property type="entry name" value="HATPase"/>
    <property type="match status" value="1"/>
</dbReference>
<dbReference type="Gene3D" id="3.30.565.10">
    <property type="entry name" value="Histidine kinase-like ATPase, C-terminal domain"/>
    <property type="match status" value="1"/>
</dbReference>
<dbReference type="Pfam" id="PF00512">
    <property type="entry name" value="HisKA"/>
    <property type="match status" value="1"/>
</dbReference>
<dbReference type="Pfam" id="PF02518">
    <property type="entry name" value="HATPase_c"/>
    <property type="match status" value="1"/>
</dbReference>
<evidence type="ECO:0000313" key="12">
    <source>
        <dbReference type="Proteomes" id="UP000027931"/>
    </source>
</evidence>
<proteinExistence type="predicted"/>
<dbReference type="InterPro" id="IPR036890">
    <property type="entry name" value="HATPase_C_sf"/>
</dbReference>
<sequence length="598" mass="66669">MKSITEESQDPSLSHLEELMGDLLGTFEETSEAVDMEARIAPYGRTAYQHGYEMAGRGMELRDVLSQSQSARNTLLQYFYRHAEQWPVESVLARLLQVSSAISIYTDHYVYGYDAWKQEEAAEQSVLHGQNVLNALPMTVVIYDAEGICRFANEKCLRDHRVTLDQIVGKPRSVLVGSYNENAENEDIWARVLSGQRVHTRQEYHGEEGHSMNEKDIIPLMEADGSISGVISVTYSSVSEKERIYNLQKQFSFVLNSMNSGLLILNSESRLSGFNEKAQEIFGISAEDVIGTSLLDIYSTYTVEEEPEVSAFLTSLVDRGMPIRDMQRTIKLHDRTLTLRLDGNPILGTGGVTVGYILIVEDMTELIAMREAMMRNEKFALIGQFAAGIAHEIRNPLTTVYGFLQLYASGSVKEANFADLTEKLLIPELARANTILSDFLMVSKPTAPQRAVVDTGRFFEEVVRLVESEALLRGVVLEIEVTDELPPLNLDVQQMKQVFLNLCKNAFDVTPPAGRLRLTAKKQITDHHIRFDVIDEGTGIPADHLSRIFDPFYTTKEHGTGLGLPISHRIIDGHGGKLKVRSAAGAGTTFTILIPTGM</sequence>
<feature type="domain" description="Histidine kinase" evidence="9">
    <location>
        <begin position="388"/>
        <end position="598"/>
    </location>
</feature>
<evidence type="ECO:0000256" key="5">
    <source>
        <dbReference type="ARBA" id="ARBA00022741"/>
    </source>
</evidence>
<dbReference type="SMART" id="SM00387">
    <property type="entry name" value="HATPase_c"/>
    <property type="match status" value="1"/>
</dbReference>
<dbReference type="PROSITE" id="PS50112">
    <property type="entry name" value="PAS"/>
    <property type="match status" value="1"/>
</dbReference>
<evidence type="ECO:0000256" key="1">
    <source>
        <dbReference type="ARBA" id="ARBA00000085"/>
    </source>
</evidence>
<dbReference type="PANTHER" id="PTHR43065">
    <property type="entry name" value="SENSOR HISTIDINE KINASE"/>
    <property type="match status" value="1"/>
</dbReference>
<dbReference type="InterPro" id="IPR013767">
    <property type="entry name" value="PAS_fold"/>
</dbReference>
<accession>A0A074LS27</accession>
<dbReference type="InterPro" id="IPR036097">
    <property type="entry name" value="HisK_dim/P_sf"/>
</dbReference>
<dbReference type="STRING" id="1157490.EL26_06975"/>
<comment type="catalytic activity">
    <reaction evidence="1">
        <text>ATP + protein L-histidine = ADP + protein N-phospho-L-histidine.</text>
        <dbReference type="EC" id="2.7.13.3"/>
    </reaction>
</comment>
<dbReference type="RefSeq" id="WP_038085934.1">
    <property type="nucleotide sequence ID" value="NZ_JMIR01000007.1"/>
</dbReference>
<feature type="domain" description="PAS" evidence="10">
    <location>
        <begin position="247"/>
        <end position="320"/>
    </location>
</feature>
<dbReference type="Gene3D" id="3.30.450.20">
    <property type="entry name" value="PAS domain"/>
    <property type="match status" value="2"/>
</dbReference>
<evidence type="ECO:0000259" key="9">
    <source>
        <dbReference type="PROSITE" id="PS50109"/>
    </source>
</evidence>
<dbReference type="CDD" id="cd00082">
    <property type="entry name" value="HisKA"/>
    <property type="match status" value="1"/>
</dbReference>
<dbReference type="Pfam" id="PF08448">
    <property type="entry name" value="PAS_4"/>
    <property type="match status" value="1"/>
</dbReference>
<keyword evidence="7" id="KW-0067">ATP-binding</keyword>
<dbReference type="InterPro" id="IPR000014">
    <property type="entry name" value="PAS"/>
</dbReference>
<evidence type="ECO:0000256" key="7">
    <source>
        <dbReference type="ARBA" id="ARBA00022840"/>
    </source>
</evidence>
<keyword evidence="12" id="KW-1185">Reference proteome</keyword>
<dbReference type="AlphaFoldDB" id="A0A074LS27"/>
<reference evidence="11 12" key="1">
    <citation type="journal article" date="2013" name="Int. J. Syst. Evol. Microbiol.">
        <title>Tumebacillus flagellatus sp. nov., an alpha-amylase/pullulanase-producing bacterium isolated from cassava wastewater.</title>
        <authorList>
            <person name="Wang Q."/>
            <person name="Xie N."/>
            <person name="Qin Y."/>
            <person name="Shen N."/>
            <person name="Zhu J."/>
            <person name="Mi H."/>
            <person name="Huang R."/>
        </authorList>
    </citation>
    <scope>NUCLEOTIDE SEQUENCE [LARGE SCALE GENOMIC DNA]</scope>
    <source>
        <strain evidence="11 12">GST4</strain>
    </source>
</reference>
<keyword evidence="4" id="KW-0808">Transferase</keyword>
<organism evidence="11 12">
    <name type="scientific">Tumebacillus flagellatus</name>
    <dbReference type="NCBI Taxonomy" id="1157490"/>
    <lineage>
        <taxon>Bacteria</taxon>
        <taxon>Bacillati</taxon>
        <taxon>Bacillota</taxon>
        <taxon>Bacilli</taxon>
        <taxon>Bacillales</taxon>
        <taxon>Alicyclobacillaceae</taxon>
        <taxon>Tumebacillus</taxon>
    </lineage>
</organism>
<name>A0A074LS27_9BACL</name>
<dbReference type="eggNOG" id="COG3852">
    <property type="taxonomic scope" value="Bacteria"/>
</dbReference>
<gene>
    <name evidence="11" type="ORF">EL26_06975</name>
</gene>
<dbReference type="GO" id="GO:0000155">
    <property type="term" value="F:phosphorelay sensor kinase activity"/>
    <property type="evidence" value="ECO:0007669"/>
    <property type="project" value="InterPro"/>
</dbReference>
<dbReference type="EC" id="2.7.13.3" evidence="2"/>
<evidence type="ECO:0000313" key="11">
    <source>
        <dbReference type="EMBL" id="KEO83924.1"/>
    </source>
</evidence>
<dbReference type="InterPro" id="IPR013656">
    <property type="entry name" value="PAS_4"/>
</dbReference>
<dbReference type="Proteomes" id="UP000027931">
    <property type="component" value="Unassembled WGS sequence"/>
</dbReference>
<dbReference type="SMART" id="SM00091">
    <property type="entry name" value="PAS"/>
    <property type="match status" value="2"/>
</dbReference>
<evidence type="ECO:0000256" key="8">
    <source>
        <dbReference type="ARBA" id="ARBA00023012"/>
    </source>
</evidence>
<keyword evidence="6" id="KW-0418">Kinase</keyword>
<dbReference type="InterPro" id="IPR003594">
    <property type="entry name" value="HATPase_dom"/>
</dbReference>
<dbReference type="InterPro" id="IPR035965">
    <property type="entry name" value="PAS-like_dom_sf"/>
</dbReference>
<dbReference type="PROSITE" id="PS50109">
    <property type="entry name" value="HIS_KIN"/>
    <property type="match status" value="1"/>
</dbReference>
<dbReference type="SUPFAM" id="SSF47384">
    <property type="entry name" value="Homodimeric domain of signal transducing histidine kinase"/>
    <property type="match status" value="1"/>
</dbReference>
<dbReference type="Gene3D" id="1.10.287.130">
    <property type="match status" value="1"/>
</dbReference>
<dbReference type="GO" id="GO:0006355">
    <property type="term" value="P:regulation of DNA-templated transcription"/>
    <property type="evidence" value="ECO:0007669"/>
    <property type="project" value="InterPro"/>
</dbReference>
<dbReference type="PRINTS" id="PR00344">
    <property type="entry name" value="BCTRLSENSOR"/>
</dbReference>
<dbReference type="SUPFAM" id="SSF55874">
    <property type="entry name" value="ATPase domain of HSP90 chaperone/DNA topoisomerase II/histidine kinase"/>
    <property type="match status" value="1"/>
</dbReference>
<dbReference type="CDD" id="cd00130">
    <property type="entry name" value="PAS"/>
    <property type="match status" value="1"/>
</dbReference>
<dbReference type="PANTHER" id="PTHR43065:SF34">
    <property type="entry name" value="SPORULATION KINASE A"/>
    <property type="match status" value="1"/>
</dbReference>
<evidence type="ECO:0000256" key="3">
    <source>
        <dbReference type="ARBA" id="ARBA00022553"/>
    </source>
</evidence>
<evidence type="ECO:0000256" key="4">
    <source>
        <dbReference type="ARBA" id="ARBA00022679"/>
    </source>
</evidence>
<dbReference type="NCBIfam" id="TIGR00229">
    <property type="entry name" value="sensory_box"/>
    <property type="match status" value="1"/>
</dbReference>
<keyword evidence="5" id="KW-0547">Nucleotide-binding</keyword>
<evidence type="ECO:0000259" key="10">
    <source>
        <dbReference type="PROSITE" id="PS50112"/>
    </source>
</evidence>
<comment type="caution">
    <text evidence="11">The sequence shown here is derived from an EMBL/GenBank/DDBJ whole genome shotgun (WGS) entry which is preliminary data.</text>
</comment>
<dbReference type="OrthoDB" id="9815750at2"/>
<keyword evidence="3" id="KW-0597">Phosphoprotein</keyword>
<dbReference type="Pfam" id="PF00989">
    <property type="entry name" value="PAS"/>
    <property type="match status" value="1"/>
</dbReference>
<dbReference type="GO" id="GO:0005524">
    <property type="term" value="F:ATP binding"/>
    <property type="evidence" value="ECO:0007669"/>
    <property type="project" value="UniProtKB-KW"/>
</dbReference>
<dbReference type="SMART" id="SM00388">
    <property type="entry name" value="HisKA"/>
    <property type="match status" value="1"/>
</dbReference>
<dbReference type="EMBL" id="JMIR01000007">
    <property type="protein sequence ID" value="KEO83924.1"/>
    <property type="molecule type" value="Genomic_DNA"/>
</dbReference>
<dbReference type="InterPro" id="IPR004358">
    <property type="entry name" value="Sig_transdc_His_kin-like_C"/>
</dbReference>
<dbReference type="InterPro" id="IPR003661">
    <property type="entry name" value="HisK_dim/P_dom"/>
</dbReference>
<keyword evidence="8" id="KW-0902">Two-component regulatory system</keyword>
<protein>
    <recommendedName>
        <fullName evidence="2">histidine kinase</fullName>
        <ecNumber evidence="2">2.7.13.3</ecNumber>
    </recommendedName>
</protein>
<dbReference type="InterPro" id="IPR005467">
    <property type="entry name" value="His_kinase_dom"/>
</dbReference>
<evidence type="ECO:0000256" key="6">
    <source>
        <dbReference type="ARBA" id="ARBA00022777"/>
    </source>
</evidence>
<dbReference type="SUPFAM" id="SSF55785">
    <property type="entry name" value="PYP-like sensor domain (PAS domain)"/>
    <property type="match status" value="2"/>
</dbReference>